<sequence length="83" mass="9540">MSETPIEKKQRLEHRDEGMEEMPTIINYVPIIIDQGFIRKVIAELEDDIKEFNGPTYEDNPHITAARVAITSVLMALRKGMLQ</sequence>
<accession>A0A0F9JMI5</accession>
<organism evidence="1">
    <name type="scientific">marine sediment metagenome</name>
    <dbReference type="NCBI Taxonomy" id="412755"/>
    <lineage>
        <taxon>unclassified sequences</taxon>
        <taxon>metagenomes</taxon>
        <taxon>ecological metagenomes</taxon>
    </lineage>
</organism>
<dbReference type="EMBL" id="LAZR01009709">
    <property type="protein sequence ID" value="KKM71044.1"/>
    <property type="molecule type" value="Genomic_DNA"/>
</dbReference>
<proteinExistence type="predicted"/>
<gene>
    <name evidence="1" type="ORF">LCGC14_1434730</name>
</gene>
<evidence type="ECO:0000313" key="1">
    <source>
        <dbReference type="EMBL" id="KKM71044.1"/>
    </source>
</evidence>
<dbReference type="AlphaFoldDB" id="A0A0F9JMI5"/>
<protein>
    <submittedName>
        <fullName evidence="1">Uncharacterized protein</fullName>
    </submittedName>
</protein>
<name>A0A0F9JMI5_9ZZZZ</name>
<reference evidence="1" key="1">
    <citation type="journal article" date="2015" name="Nature">
        <title>Complex archaea that bridge the gap between prokaryotes and eukaryotes.</title>
        <authorList>
            <person name="Spang A."/>
            <person name="Saw J.H."/>
            <person name="Jorgensen S.L."/>
            <person name="Zaremba-Niedzwiedzka K."/>
            <person name="Martijn J."/>
            <person name="Lind A.E."/>
            <person name="van Eijk R."/>
            <person name="Schleper C."/>
            <person name="Guy L."/>
            <person name="Ettema T.J."/>
        </authorList>
    </citation>
    <scope>NUCLEOTIDE SEQUENCE</scope>
</reference>
<comment type="caution">
    <text evidence="1">The sequence shown here is derived from an EMBL/GenBank/DDBJ whole genome shotgun (WGS) entry which is preliminary data.</text>
</comment>